<evidence type="ECO:0000256" key="1">
    <source>
        <dbReference type="SAM" id="MobiDB-lite"/>
    </source>
</evidence>
<dbReference type="AlphaFoldDB" id="A0ABD3NUL5"/>
<organism evidence="2 3">
    <name type="scientific">Stephanodiscus triporus</name>
    <dbReference type="NCBI Taxonomy" id="2934178"/>
    <lineage>
        <taxon>Eukaryota</taxon>
        <taxon>Sar</taxon>
        <taxon>Stramenopiles</taxon>
        <taxon>Ochrophyta</taxon>
        <taxon>Bacillariophyta</taxon>
        <taxon>Coscinodiscophyceae</taxon>
        <taxon>Thalassiosirophycidae</taxon>
        <taxon>Stephanodiscales</taxon>
        <taxon>Stephanodiscaceae</taxon>
        <taxon>Stephanodiscus</taxon>
    </lineage>
</organism>
<evidence type="ECO:0000313" key="2">
    <source>
        <dbReference type="EMBL" id="KAL3779312.1"/>
    </source>
</evidence>
<reference evidence="2 3" key="1">
    <citation type="submission" date="2024-10" db="EMBL/GenBank/DDBJ databases">
        <title>Updated reference genomes for cyclostephanoid diatoms.</title>
        <authorList>
            <person name="Roberts W.R."/>
            <person name="Alverson A.J."/>
        </authorList>
    </citation>
    <scope>NUCLEOTIDE SEQUENCE [LARGE SCALE GENOMIC DNA]</scope>
    <source>
        <strain evidence="2 3">AJA276-08</strain>
    </source>
</reference>
<sequence length="540" mass="57667">MKFTFKKEAYSGGATAPKPSPEAFIFEVGNDGGAVHTIETSPKTNSSPKSTGAASSIGSSRFGFSSPFKKTSSFPPSSSVAHTIETSLKTDSSPKCTSAASSIGSSRFGFSNPFKKTSSFPSSSSVAPTSPSHSRSSKKSKDSSKKSKKTPPQWSDDDEDYNESRSRKKSSKSSSSSSLCCCCSCSNVATYGIFLILGTIIGVMTWRYGPWAKDSATAVSLEAVSSSCEDCCNGLASNCDLALDEVVFPMVRKAHSSYANNFVGASNSKPFEQALVAGYRALQLNTCMCESLLSAALLERNETWGLKDSNLGFCDSVCAAGVRDPTDVLSNLRAFIETNPREVLIVEFDMGVASSPDLRTALVHSGLLDYVFIPQFEYAIEWPTLGEMIELDKRLVLFGVGDGMSSCPANRCKDGILNFADHVAETSDGYGADLTTCEPTSTGEILFSLFQVNHYEEPNRQIPSSKRAGQLNSYANLAARMKNCRGAGYRPWTIAVNFWDQGDLLKFVQDVNSGNISDGGGGGGGGEGERGLRGFGVTFQ</sequence>
<dbReference type="SUPFAM" id="SSF51695">
    <property type="entry name" value="PLC-like phosphodiesterases"/>
    <property type="match status" value="1"/>
</dbReference>
<feature type="region of interest" description="Disordered" evidence="1">
    <location>
        <begin position="1"/>
        <end position="102"/>
    </location>
</feature>
<dbReference type="InterPro" id="IPR017946">
    <property type="entry name" value="PLC-like_Pdiesterase_TIM-brl"/>
</dbReference>
<feature type="region of interest" description="Disordered" evidence="1">
    <location>
        <begin position="118"/>
        <end position="180"/>
    </location>
</feature>
<proteinExistence type="predicted"/>
<name>A0ABD3NUL5_9STRA</name>
<dbReference type="EMBL" id="JALLAZ020001171">
    <property type="protein sequence ID" value="KAL3779312.1"/>
    <property type="molecule type" value="Genomic_DNA"/>
</dbReference>
<feature type="region of interest" description="Disordered" evidence="1">
    <location>
        <begin position="516"/>
        <end position="540"/>
    </location>
</feature>
<feature type="compositionally biased region" description="Gly residues" evidence="1">
    <location>
        <begin position="517"/>
        <end position="526"/>
    </location>
</feature>
<dbReference type="InterPro" id="IPR051057">
    <property type="entry name" value="PI-PLC_domain"/>
</dbReference>
<dbReference type="Pfam" id="PF26146">
    <property type="entry name" value="PI-PLC_X"/>
    <property type="match status" value="1"/>
</dbReference>
<feature type="compositionally biased region" description="Low complexity" evidence="1">
    <location>
        <begin position="40"/>
        <end position="79"/>
    </location>
</feature>
<dbReference type="PANTHER" id="PTHR13593">
    <property type="match status" value="1"/>
</dbReference>
<keyword evidence="3" id="KW-1185">Reference proteome</keyword>
<accession>A0ABD3NUL5</accession>
<dbReference type="Proteomes" id="UP001530315">
    <property type="component" value="Unassembled WGS sequence"/>
</dbReference>
<feature type="compositionally biased region" description="Polar residues" evidence="1">
    <location>
        <begin position="80"/>
        <end position="102"/>
    </location>
</feature>
<dbReference type="PANTHER" id="PTHR13593:SF140">
    <property type="entry name" value="PLC-LIKE PHOSPHODIESTERASE"/>
    <property type="match status" value="1"/>
</dbReference>
<comment type="caution">
    <text evidence="2">The sequence shown here is derived from an EMBL/GenBank/DDBJ whole genome shotgun (WGS) entry which is preliminary data.</text>
</comment>
<dbReference type="Gene3D" id="3.20.20.190">
    <property type="entry name" value="Phosphatidylinositol (PI) phosphodiesterase"/>
    <property type="match status" value="1"/>
</dbReference>
<evidence type="ECO:0000313" key="3">
    <source>
        <dbReference type="Proteomes" id="UP001530315"/>
    </source>
</evidence>
<gene>
    <name evidence="2" type="ORF">ACHAW5_006478</name>
</gene>
<feature type="compositionally biased region" description="Low complexity" evidence="1">
    <location>
        <begin position="118"/>
        <end position="134"/>
    </location>
</feature>
<protein>
    <submittedName>
        <fullName evidence="2">Uncharacterized protein</fullName>
    </submittedName>
</protein>